<reference evidence="1" key="1">
    <citation type="submission" date="2018-05" db="EMBL/GenBank/DDBJ databases">
        <authorList>
            <person name="Lanie J.A."/>
            <person name="Ng W.-L."/>
            <person name="Kazmierczak K.M."/>
            <person name="Andrzejewski T.M."/>
            <person name="Davidsen T.M."/>
            <person name="Wayne K.J."/>
            <person name="Tettelin H."/>
            <person name="Glass J.I."/>
            <person name="Rusch D."/>
            <person name="Podicherti R."/>
            <person name="Tsui H.-C.T."/>
            <person name="Winkler M.E."/>
        </authorList>
    </citation>
    <scope>NUCLEOTIDE SEQUENCE</scope>
</reference>
<proteinExistence type="predicted"/>
<protein>
    <submittedName>
        <fullName evidence="1">Uncharacterized protein</fullName>
    </submittedName>
</protein>
<organism evidence="1">
    <name type="scientific">marine metagenome</name>
    <dbReference type="NCBI Taxonomy" id="408172"/>
    <lineage>
        <taxon>unclassified sequences</taxon>
        <taxon>metagenomes</taxon>
        <taxon>ecological metagenomes</taxon>
    </lineage>
</organism>
<sequence>MSIKKSILRVSLHSALKETQNEPFTPENLVSSALFVDFSEAKLSYLDVLNFI</sequence>
<dbReference type="EMBL" id="UINC01006603">
    <property type="protein sequence ID" value="SVA28542.1"/>
    <property type="molecule type" value="Genomic_DNA"/>
</dbReference>
<dbReference type="AlphaFoldDB" id="A0A381UK37"/>
<gene>
    <name evidence="1" type="ORF">METZ01_LOCUS81396</name>
</gene>
<name>A0A381UK37_9ZZZZ</name>
<evidence type="ECO:0000313" key="1">
    <source>
        <dbReference type="EMBL" id="SVA28542.1"/>
    </source>
</evidence>
<accession>A0A381UK37</accession>